<evidence type="ECO:0000313" key="2">
    <source>
        <dbReference type="EMBL" id="KIK52721.1"/>
    </source>
</evidence>
<name>A0A0D0BDS8_9AGAR</name>
<dbReference type="OrthoDB" id="3266451at2759"/>
<feature type="coiled-coil region" evidence="1">
    <location>
        <begin position="320"/>
        <end position="354"/>
    </location>
</feature>
<sequence length="394" mass="44398">MVRQYIRQWRSCQYKGQSTVLSQLFSNPESPNPEFPILEELAVSGLKGSNVTDFDFFEHSPNLQAVTSFAPNPSSKLPLRQLIKITASLDSRIGMIFELCPNIITAELRQRNVRGLYPSRGLAVQRSSSPRSLTLAVREIEGDCFVEEVFRSHSLPALTELHICAFDTKQRLALDWPKEAFGVFLSNSACSITTLSFCNVGLRDSDLITILRLLPSVVDFQLQDQHNTKRSPVTSLLISCLHDGPNDQFRSSPLLPNLLSLLLDTGKDASFNDAVFVSMTRWLPEPDDSTDALIQTALQREHGREVLQTTLEFGPASSPRDEVEEMILLLNRDLADSESEIAHLQSRILFAEVQKKRLLDYKKSLQFLLSPIRRLLNETLGRVFTFACDMNTLE</sequence>
<organism evidence="2 3">
    <name type="scientific">Collybiopsis luxurians FD-317 M1</name>
    <dbReference type="NCBI Taxonomy" id="944289"/>
    <lineage>
        <taxon>Eukaryota</taxon>
        <taxon>Fungi</taxon>
        <taxon>Dikarya</taxon>
        <taxon>Basidiomycota</taxon>
        <taxon>Agaricomycotina</taxon>
        <taxon>Agaricomycetes</taxon>
        <taxon>Agaricomycetidae</taxon>
        <taxon>Agaricales</taxon>
        <taxon>Marasmiineae</taxon>
        <taxon>Omphalotaceae</taxon>
        <taxon>Collybiopsis</taxon>
        <taxon>Collybiopsis luxurians</taxon>
    </lineage>
</organism>
<proteinExistence type="predicted"/>
<dbReference type="Proteomes" id="UP000053593">
    <property type="component" value="Unassembled WGS sequence"/>
</dbReference>
<keyword evidence="1" id="KW-0175">Coiled coil</keyword>
<protein>
    <submittedName>
        <fullName evidence="2">Unplaced genomic scaffold GYMLUscaffold_90, whole genome shotgun sequence</fullName>
    </submittedName>
</protein>
<dbReference type="HOGENOM" id="CLU_700311_0_0_1"/>
<dbReference type="AlphaFoldDB" id="A0A0D0BDS8"/>
<reference evidence="2 3" key="1">
    <citation type="submission" date="2014-04" db="EMBL/GenBank/DDBJ databases">
        <title>Evolutionary Origins and Diversification of the Mycorrhizal Mutualists.</title>
        <authorList>
            <consortium name="DOE Joint Genome Institute"/>
            <consortium name="Mycorrhizal Genomics Consortium"/>
            <person name="Kohler A."/>
            <person name="Kuo A."/>
            <person name="Nagy L.G."/>
            <person name="Floudas D."/>
            <person name="Copeland A."/>
            <person name="Barry K.W."/>
            <person name="Cichocki N."/>
            <person name="Veneault-Fourrey C."/>
            <person name="LaButti K."/>
            <person name="Lindquist E.A."/>
            <person name="Lipzen A."/>
            <person name="Lundell T."/>
            <person name="Morin E."/>
            <person name="Murat C."/>
            <person name="Riley R."/>
            <person name="Ohm R."/>
            <person name="Sun H."/>
            <person name="Tunlid A."/>
            <person name="Henrissat B."/>
            <person name="Grigoriev I.V."/>
            <person name="Hibbett D.S."/>
            <person name="Martin F."/>
        </authorList>
    </citation>
    <scope>NUCLEOTIDE SEQUENCE [LARGE SCALE GENOMIC DNA]</scope>
    <source>
        <strain evidence="2 3">FD-317 M1</strain>
    </source>
</reference>
<evidence type="ECO:0000256" key="1">
    <source>
        <dbReference type="SAM" id="Coils"/>
    </source>
</evidence>
<gene>
    <name evidence="2" type="ORF">GYMLUDRAFT_250977</name>
</gene>
<keyword evidence="3" id="KW-1185">Reference proteome</keyword>
<evidence type="ECO:0000313" key="3">
    <source>
        <dbReference type="Proteomes" id="UP000053593"/>
    </source>
</evidence>
<dbReference type="EMBL" id="KN834838">
    <property type="protein sequence ID" value="KIK52721.1"/>
    <property type="molecule type" value="Genomic_DNA"/>
</dbReference>
<accession>A0A0D0BDS8</accession>